<dbReference type="GeneID" id="87817441"/>
<dbReference type="EMBL" id="MU853586">
    <property type="protein sequence ID" value="KAK4143499.1"/>
    <property type="molecule type" value="Genomic_DNA"/>
</dbReference>
<dbReference type="Proteomes" id="UP001302676">
    <property type="component" value="Unassembled WGS sequence"/>
</dbReference>
<gene>
    <name evidence="2" type="ORF">C8A04DRAFT_28928</name>
</gene>
<organism evidence="2 3">
    <name type="scientific">Dichotomopilus funicola</name>
    <dbReference type="NCBI Taxonomy" id="1934379"/>
    <lineage>
        <taxon>Eukaryota</taxon>
        <taxon>Fungi</taxon>
        <taxon>Dikarya</taxon>
        <taxon>Ascomycota</taxon>
        <taxon>Pezizomycotina</taxon>
        <taxon>Sordariomycetes</taxon>
        <taxon>Sordariomycetidae</taxon>
        <taxon>Sordariales</taxon>
        <taxon>Chaetomiaceae</taxon>
        <taxon>Dichotomopilus</taxon>
    </lineage>
</organism>
<keyword evidence="1" id="KW-1133">Transmembrane helix</keyword>
<feature type="transmembrane region" description="Helical" evidence="1">
    <location>
        <begin position="20"/>
        <end position="41"/>
    </location>
</feature>
<keyword evidence="1" id="KW-0812">Transmembrane</keyword>
<reference evidence="2" key="1">
    <citation type="journal article" date="2023" name="Mol. Phylogenet. Evol.">
        <title>Genome-scale phylogeny and comparative genomics of the fungal order Sordariales.</title>
        <authorList>
            <person name="Hensen N."/>
            <person name="Bonometti L."/>
            <person name="Westerberg I."/>
            <person name="Brannstrom I.O."/>
            <person name="Guillou S."/>
            <person name="Cros-Aarteil S."/>
            <person name="Calhoun S."/>
            <person name="Haridas S."/>
            <person name="Kuo A."/>
            <person name="Mondo S."/>
            <person name="Pangilinan J."/>
            <person name="Riley R."/>
            <person name="LaButti K."/>
            <person name="Andreopoulos B."/>
            <person name="Lipzen A."/>
            <person name="Chen C."/>
            <person name="Yan M."/>
            <person name="Daum C."/>
            <person name="Ng V."/>
            <person name="Clum A."/>
            <person name="Steindorff A."/>
            <person name="Ohm R.A."/>
            <person name="Martin F."/>
            <person name="Silar P."/>
            <person name="Natvig D.O."/>
            <person name="Lalanne C."/>
            <person name="Gautier V."/>
            <person name="Ament-Velasquez S.L."/>
            <person name="Kruys A."/>
            <person name="Hutchinson M.I."/>
            <person name="Powell A.J."/>
            <person name="Barry K."/>
            <person name="Miller A.N."/>
            <person name="Grigoriev I.V."/>
            <person name="Debuchy R."/>
            <person name="Gladieux P."/>
            <person name="Hiltunen Thoren M."/>
            <person name="Johannesson H."/>
        </authorList>
    </citation>
    <scope>NUCLEOTIDE SEQUENCE</scope>
    <source>
        <strain evidence="2">CBS 141.50</strain>
    </source>
</reference>
<name>A0AAN6ZMV5_9PEZI</name>
<proteinExistence type="predicted"/>
<keyword evidence="3" id="KW-1185">Reference proteome</keyword>
<dbReference type="RefSeq" id="XP_062636870.1">
    <property type="nucleotide sequence ID" value="XM_062780828.1"/>
</dbReference>
<evidence type="ECO:0000313" key="2">
    <source>
        <dbReference type="EMBL" id="KAK4143499.1"/>
    </source>
</evidence>
<keyword evidence="1" id="KW-0472">Membrane</keyword>
<dbReference type="AlphaFoldDB" id="A0AAN6ZMV5"/>
<accession>A0AAN6ZMV5</accession>
<feature type="transmembrane region" description="Helical" evidence="1">
    <location>
        <begin position="166"/>
        <end position="186"/>
    </location>
</feature>
<sequence>MVAAHEPAPKRGAVGFSSGWITAFAIVSLVANIVFLIGCATPTTKDIALYRVNVAIAGESLKELAAIDSPGQTKTQPLGYDDLPTYWYWGMSGICDVYETTGETRCRKAFPPTQNLLTILRESLEGNKNRKQPTEDIIASWNTTLSNINYSRLREKEGTLELESKASAALAIIAIALDVITPFIALSLRRASKPSLPYLLPLFSGLIAGAAGVLAVMSMKSGIHDLANNGEHGGAAIIILFVGAALRILSCGGAARNPHPATDDAAAAAEGRLQPPPGVPRNDWIGFLGENYIYALFGNNLPGWSYENWTSHLRKYAQFPEFLLPQSQFSDFTYADPSGRMPGFLSTMGVPVSPHWSSNTKYHLEVKATPGHCGAEFYVSQYQARKMQDYAGDPNNAYVLTRVFNLGSSPDLRCFLDPWSHPALAWGEQRSDGDYPVRTKY</sequence>
<protein>
    <submittedName>
        <fullName evidence="2">Uncharacterized protein</fullName>
    </submittedName>
</protein>
<feature type="transmembrane region" description="Helical" evidence="1">
    <location>
        <begin position="229"/>
        <end position="249"/>
    </location>
</feature>
<evidence type="ECO:0000313" key="3">
    <source>
        <dbReference type="Proteomes" id="UP001302676"/>
    </source>
</evidence>
<feature type="transmembrane region" description="Helical" evidence="1">
    <location>
        <begin position="198"/>
        <end position="217"/>
    </location>
</feature>
<reference evidence="2" key="2">
    <citation type="submission" date="2023-05" db="EMBL/GenBank/DDBJ databases">
        <authorList>
            <consortium name="Lawrence Berkeley National Laboratory"/>
            <person name="Steindorff A."/>
            <person name="Hensen N."/>
            <person name="Bonometti L."/>
            <person name="Westerberg I."/>
            <person name="Brannstrom I.O."/>
            <person name="Guillou S."/>
            <person name="Cros-Aarteil S."/>
            <person name="Calhoun S."/>
            <person name="Haridas S."/>
            <person name="Kuo A."/>
            <person name="Mondo S."/>
            <person name="Pangilinan J."/>
            <person name="Riley R."/>
            <person name="Labutti K."/>
            <person name="Andreopoulos B."/>
            <person name="Lipzen A."/>
            <person name="Chen C."/>
            <person name="Yanf M."/>
            <person name="Daum C."/>
            <person name="Ng V."/>
            <person name="Clum A."/>
            <person name="Ohm R."/>
            <person name="Martin F."/>
            <person name="Silar P."/>
            <person name="Natvig D."/>
            <person name="Lalanne C."/>
            <person name="Gautier V."/>
            <person name="Ament-Velasquez S.L."/>
            <person name="Kruys A."/>
            <person name="Hutchinson M.I."/>
            <person name="Powell A.J."/>
            <person name="Barry K."/>
            <person name="Miller A.N."/>
            <person name="Grigoriev I.V."/>
            <person name="Debuchy R."/>
            <person name="Gladieux P."/>
            <person name="Thoren M.H."/>
            <person name="Johannesson H."/>
        </authorList>
    </citation>
    <scope>NUCLEOTIDE SEQUENCE</scope>
    <source>
        <strain evidence="2">CBS 141.50</strain>
    </source>
</reference>
<comment type="caution">
    <text evidence="2">The sequence shown here is derived from an EMBL/GenBank/DDBJ whole genome shotgun (WGS) entry which is preliminary data.</text>
</comment>
<evidence type="ECO:0000256" key="1">
    <source>
        <dbReference type="SAM" id="Phobius"/>
    </source>
</evidence>